<proteinExistence type="predicted"/>
<dbReference type="Gene3D" id="2.30.42.10">
    <property type="match status" value="1"/>
</dbReference>
<evidence type="ECO:0008006" key="4">
    <source>
        <dbReference type="Google" id="ProtNLM"/>
    </source>
</evidence>
<dbReference type="EMBL" id="BGPR01005438">
    <property type="protein sequence ID" value="GBN10170.1"/>
    <property type="molecule type" value="Genomic_DNA"/>
</dbReference>
<dbReference type="OrthoDB" id="5911912at2759"/>
<dbReference type="AlphaFoldDB" id="A0A4Y2L7I5"/>
<keyword evidence="3" id="KW-1185">Reference proteome</keyword>
<accession>A0A4Y2L7I5</accession>
<dbReference type="InterPro" id="IPR036034">
    <property type="entry name" value="PDZ_sf"/>
</dbReference>
<name>A0A4Y2L7I5_ARAVE</name>
<comment type="caution">
    <text evidence="2">The sequence shown here is derived from an EMBL/GenBank/DDBJ whole genome shotgun (WGS) entry which is preliminary data.</text>
</comment>
<evidence type="ECO:0000256" key="1">
    <source>
        <dbReference type="SAM" id="MobiDB-lite"/>
    </source>
</evidence>
<feature type="compositionally biased region" description="Basic residues" evidence="1">
    <location>
        <begin position="102"/>
        <end position="112"/>
    </location>
</feature>
<protein>
    <recommendedName>
        <fullName evidence="4">PDZ domain-containing protein</fullName>
    </recommendedName>
</protein>
<reference evidence="2 3" key="1">
    <citation type="journal article" date="2019" name="Sci. Rep.">
        <title>Orb-weaving spider Araneus ventricosus genome elucidates the spidroin gene catalogue.</title>
        <authorList>
            <person name="Kono N."/>
            <person name="Nakamura H."/>
            <person name="Ohtoshi R."/>
            <person name="Moran D.A.P."/>
            <person name="Shinohara A."/>
            <person name="Yoshida Y."/>
            <person name="Fujiwara M."/>
            <person name="Mori M."/>
            <person name="Tomita M."/>
            <person name="Arakawa K."/>
        </authorList>
    </citation>
    <scope>NUCLEOTIDE SEQUENCE [LARGE SCALE GENOMIC DNA]</scope>
</reference>
<feature type="region of interest" description="Disordered" evidence="1">
    <location>
        <begin position="91"/>
        <end position="123"/>
    </location>
</feature>
<organism evidence="2 3">
    <name type="scientific">Araneus ventricosus</name>
    <name type="common">Orbweaver spider</name>
    <name type="synonym">Epeira ventricosa</name>
    <dbReference type="NCBI Taxonomy" id="182803"/>
    <lineage>
        <taxon>Eukaryota</taxon>
        <taxon>Metazoa</taxon>
        <taxon>Ecdysozoa</taxon>
        <taxon>Arthropoda</taxon>
        <taxon>Chelicerata</taxon>
        <taxon>Arachnida</taxon>
        <taxon>Araneae</taxon>
        <taxon>Araneomorphae</taxon>
        <taxon>Entelegynae</taxon>
        <taxon>Araneoidea</taxon>
        <taxon>Araneidae</taxon>
        <taxon>Araneus</taxon>
    </lineage>
</organism>
<gene>
    <name evidence="2" type="ORF">AVEN_253398_1</name>
</gene>
<dbReference type="Proteomes" id="UP000499080">
    <property type="component" value="Unassembled WGS sequence"/>
</dbReference>
<evidence type="ECO:0000313" key="3">
    <source>
        <dbReference type="Proteomes" id="UP000499080"/>
    </source>
</evidence>
<sequence>MRRGRKVKSQGFVGWLTATSNHDLSSLSHLIIGRGSKPKGFLCRHPGRSNSVRSFQLPRVMFNKTNCGPYQTRVHGGHFRVQSDSRSVSIIPRLDNNNSATKKTRKKERKRKKEGERQNGTANISKTNSSCGLLFIHIVFRFPLYIVLSLQPREADRKKSPSDLLRSLLLCKQLKIHLRERIAQEKKRSFYRSGGSMAYQQVSLELVRDGQCTPWGFRMTGGADIGTPLVIQKVSGS</sequence>
<evidence type="ECO:0000313" key="2">
    <source>
        <dbReference type="EMBL" id="GBN10170.1"/>
    </source>
</evidence>